<dbReference type="InterPro" id="IPR009739">
    <property type="entry name" value="LprI-like_N"/>
</dbReference>
<organism evidence="2 3">
    <name type="scientific">Allopontixanthobacter sediminis</name>
    <dbReference type="NCBI Taxonomy" id="1689985"/>
    <lineage>
        <taxon>Bacteria</taxon>
        <taxon>Pseudomonadati</taxon>
        <taxon>Pseudomonadota</taxon>
        <taxon>Alphaproteobacteria</taxon>
        <taxon>Sphingomonadales</taxon>
        <taxon>Erythrobacteraceae</taxon>
        <taxon>Allopontixanthobacter</taxon>
    </lineage>
</organism>
<dbReference type="PANTHER" id="PTHR39176">
    <property type="entry name" value="PERIPLASMIC PROTEIN-RELATED"/>
    <property type="match status" value="1"/>
</dbReference>
<evidence type="ECO:0000313" key="3">
    <source>
        <dbReference type="Proteomes" id="UP000431922"/>
    </source>
</evidence>
<dbReference type="OrthoDB" id="7340239at2"/>
<evidence type="ECO:0000259" key="1">
    <source>
        <dbReference type="Pfam" id="PF07007"/>
    </source>
</evidence>
<name>A0A845B110_9SPHN</name>
<evidence type="ECO:0000313" key="2">
    <source>
        <dbReference type="EMBL" id="MXP43834.1"/>
    </source>
</evidence>
<dbReference type="Gene3D" id="1.20.1270.180">
    <property type="match status" value="1"/>
</dbReference>
<sequence length="128" mass="14247">MIALLPLSLMASEPAPDCDNAMTQMAMNQCAHQDYKAADAELNAQWKITAAEMKQRDASLGREYDSRPGYFETLLAAQRAWLAYRDNHCRNEGYFARGGSLEPLLVSGCLAQLTRARTAQLAELVETY</sequence>
<reference evidence="2 3" key="1">
    <citation type="submission" date="2019-12" db="EMBL/GenBank/DDBJ databases">
        <title>Genomic-based taxomic classification of the family Erythrobacteraceae.</title>
        <authorList>
            <person name="Xu L."/>
        </authorList>
    </citation>
    <scope>NUCLEOTIDE SEQUENCE [LARGE SCALE GENOMIC DNA]</scope>
    <source>
        <strain evidence="2 3">KCTC 42453</strain>
    </source>
</reference>
<feature type="domain" description="Lysozyme inhibitor LprI-like N-terminal" evidence="1">
    <location>
        <begin position="18"/>
        <end position="121"/>
    </location>
</feature>
<dbReference type="EMBL" id="WTYL01000001">
    <property type="protein sequence ID" value="MXP43834.1"/>
    <property type="molecule type" value="Genomic_DNA"/>
</dbReference>
<comment type="caution">
    <text evidence="2">The sequence shown here is derived from an EMBL/GenBank/DDBJ whole genome shotgun (WGS) entry which is preliminary data.</text>
</comment>
<protein>
    <submittedName>
        <fullName evidence="2">DUF1311 domain-containing protein</fullName>
    </submittedName>
</protein>
<accession>A0A845B110</accession>
<dbReference type="Pfam" id="PF07007">
    <property type="entry name" value="LprI"/>
    <property type="match status" value="1"/>
</dbReference>
<dbReference type="PANTHER" id="PTHR39176:SF1">
    <property type="entry name" value="PERIPLASMIC PROTEIN"/>
    <property type="match status" value="1"/>
</dbReference>
<dbReference type="Proteomes" id="UP000431922">
    <property type="component" value="Unassembled WGS sequence"/>
</dbReference>
<dbReference type="AlphaFoldDB" id="A0A845B110"/>
<proteinExistence type="predicted"/>
<gene>
    <name evidence="2" type="ORF">GRI65_05115</name>
</gene>
<keyword evidence="3" id="KW-1185">Reference proteome</keyword>